<evidence type="ECO:0000256" key="1">
    <source>
        <dbReference type="SAM" id="Phobius"/>
    </source>
</evidence>
<evidence type="ECO:0000313" key="3">
    <source>
        <dbReference type="Proteomes" id="UP000501812"/>
    </source>
</evidence>
<reference evidence="2 3" key="1">
    <citation type="submission" date="2020-04" db="EMBL/GenBank/DDBJ databases">
        <title>Luteolibacter sp. G-1-1-1 isolated from soil.</title>
        <authorList>
            <person name="Dahal R.H."/>
        </authorList>
    </citation>
    <scope>NUCLEOTIDE SEQUENCE [LARGE SCALE GENOMIC DNA]</scope>
    <source>
        <strain evidence="2 3">G-1-1-1</strain>
    </source>
</reference>
<dbReference type="EMBL" id="CP051774">
    <property type="protein sequence ID" value="QJE96307.1"/>
    <property type="molecule type" value="Genomic_DNA"/>
</dbReference>
<accession>A0A858RHF0</accession>
<evidence type="ECO:0000313" key="2">
    <source>
        <dbReference type="EMBL" id="QJE96307.1"/>
    </source>
</evidence>
<keyword evidence="1" id="KW-0472">Membrane</keyword>
<keyword evidence="1" id="KW-1133">Transmembrane helix</keyword>
<proteinExistence type="predicted"/>
<keyword evidence="3" id="KW-1185">Reference proteome</keyword>
<protein>
    <submittedName>
        <fullName evidence="2">Uncharacterized protein</fullName>
    </submittedName>
</protein>
<feature type="transmembrane region" description="Helical" evidence="1">
    <location>
        <begin position="102"/>
        <end position="126"/>
    </location>
</feature>
<feature type="transmembrane region" description="Helical" evidence="1">
    <location>
        <begin position="20"/>
        <end position="43"/>
    </location>
</feature>
<dbReference type="RefSeq" id="WP_169454708.1">
    <property type="nucleotide sequence ID" value="NZ_CP051774.1"/>
</dbReference>
<feature type="transmembrane region" description="Helical" evidence="1">
    <location>
        <begin position="151"/>
        <end position="172"/>
    </location>
</feature>
<keyword evidence="1" id="KW-0812">Transmembrane</keyword>
<name>A0A858RHF0_9BACT</name>
<dbReference type="KEGG" id="luo:HHL09_11090"/>
<dbReference type="AlphaFoldDB" id="A0A858RHF0"/>
<organism evidence="2 3">
    <name type="scientific">Luteolibacter luteus</name>
    <dbReference type="NCBI Taxonomy" id="2728835"/>
    <lineage>
        <taxon>Bacteria</taxon>
        <taxon>Pseudomonadati</taxon>
        <taxon>Verrucomicrobiota</taxon>
        <taxon>Verrucomicrobiia</taxon>
        <taxon>Verrucomicrobiales</taxon>
        <taxon>Verrucomicrobiaceae</taxon>
        <taxon>Luteolibacter</taxon>
    </lineage>
</organism>
<dbReference type="Proteomes" id="UP000501812">
    <property type="component" value="Chromosome"/>
</dbReference>
<gene>
    <name evidence="2" type="ORF">HHL09_11090</name>
</gene>
<feature type="transmembrane region" description="Helical" evidence="1">
    <location>
        <begin position="63"/>
        <end position="90"/>
    </location>
</feature>
<sequence length="181" mass="20431">MISLLRLPTVPLLQERRSIAYLIVFGIWAEVFLYCLLHDQYLIRLAPTHFTEYHAPLWGIENLPLLAAGWAFRASIGPGLVLGLAALFLGRAGSRPKISPGTMLKIVPCLILLTEACGLLTGWWAWKNERPLYPEIIYPDLTRPILTSQTIQLTCYAVGGISSVIFLGWIVWRRRRTAHHS</sequence>